<dbReference type="PANTHER" id="PTHR30337">
    <property type="entry name" value="COMPONENT OF ATP-DEPENDENT DSDNA EXONUCLEASE"/>
    <property type="match status" value="1"/>
</dbReference>
<dbReference type="SUPFAM" id="SSF56300">
    <property type="entry name" value="Metallo-dependent phosphatases"/>
    <property type="match status" value="1"/>
</dbReference>
<dbReference type="AlphaFoldDB" id="A0A075RGM8"/>
<dbReference type="InterPro" id="IPR004843">
    <property type="entry name" value="Calcineurin-like_PHP"/>
</dbReference>
<protein>
    <submittedName>
        <fullName evidence="3">Putative metallophosphoesterase YhaO</fullName>
    </submittedName>
</protein>
<dbReference type="STRING" id="1042163.BRLA_c041080"/>
<dbReference type="EMBL" id="CP007806">
    <property type="protein sequence ID" value="AIG28385.1"/>
    <property type="molecule type" value="Genomic_DNA"/>
</dbReference>
<evidence type="ECO:0000256" key="1">
    <source>
        <dbReference type="ARBA" id="ARBA00022801"/>
    </source>
</evidence>
<dbReference type="InterPro" id="IPR050535">
    <property type="entry name" value="DNA_Repair-Maintenance_Comp"/>
</dbReference>
<dbReference type="GO" id="GO:0016787">
    <property type="term" value="F:hydrolase activity"/>
    <property type="evidence" value="ECO:0007669"/>
    <property type="project" value="UniProtKB-KW"/>
</dbReference>
<sequence length="374" mass="42627">MIRFIHTADVHLDAPLTNLSSIYEIRQEDFRRTMRRIRDVAINNQVDFWLIAGDLLEYHGGTRATALFLRELFDSIAPIPIFISPGNHDPWQESSFYQTMEWPGHVHIFTDEWGVYEYPEKSCVLYGWGFPQAHVTTSPLDSFPGTLPDYRYHIMVIHGSVITGEHNEHSVYAPMTIGGLADTGVNYVALGHIHKPMQFLHPQTQQVFAVYPGSPEGLSMKENGERYAILGTISGNGDVTVEPISVQSRISRKLTISLKGLETIDAIVERVEQELSHVNKEELLYVTFEGERASYLQVPVEIIKSRCKEYFFIQFTDQTYPDIDEQQVKEKGGVLGKWLEKLDDLEQAATNEREKAVIQLAKREALQQIGSVFR</sequence>
<evidence type="ECO:0000313" key="4">
    <source>
        <dbReference type="Proteomes" id="UP000005850"/>
    </source>
</evidence>
<accession>A0A075RGM8</accession>
<dbReference type="Gene3D" id="3.60.21.10">
    <property type="match status" value="1"/>
</dbReference>
<dbReference type="PANTHER" id="PTHR30337:SF7">
    <property type="entry name" value="PHOSPHOESTERASE"/>
    <property type="match status" value="1"/>
</dbReference>
<reference evidence="3 4" key="1">
    <citation type="journal article" date="2011" name="J. Bacteriol.">
        <title>Genome sequence of Brevibacillus laterosporus LMG 15441, a pathogen of invertebrates.</title>
        <authorList>
            <person name="Djukic M."/>
            <person name="Poehlein A."/>
            <person name="Thurmer A."/>
            <person name="Daniel R."/>
        </authorList>
    </citation>
    <scope>NUCLEOTIDE SEQUENCE [LARGE SCALE GENOMIC DNA]</scope>
    <source>
        <strain evidence="3 4">LMG 15441</strain>
    </source>
</reference>
<dbReference type="HOGENOM" id="CLU_026621_0_1_9"/>
<gene>
    <name evidence="3" type="primary">yhaO</name>
    <name evidence="3" type="ORF">BRLA_c041080</name>
</gene>
<feature type="domain" description="Calcineurin-like phosphoesterase" evidence="2">
    <location>
        <begin position="2"/>
        <end position="196"/>
    </location>
</feature>
<proteinExistence type="predicted"/>
<evidence type="ECO:0000259" key="2">
    <source>
        <dbReference type="Pfam" id="PF00149"/>
    </source>
</evidence>
<name>A0A075RGM8_BRELA</name>
<organism evidence="3 4">
    <name type="scientific">Brevibacillus laterosporus LMG 15441</name>
    <dbReference type="NCBI Taxonomy" id="1042163"/>
    <lineage>
        <taxon>Bacteria</taxon>
        <taxon>Bacillati</taxon>
        <taxon>Bacillota</taxon>
        <taxon>Bacilli</taxon>
        <taxon>Bacillales</taxon>
        <taxon>Paenibacillaceae</taxon>
        <taxon>Brevibacillus</taxon>
    </lineage>
</organism>
<dbReference type="KEGG" id="blr:BRLA_c041080"/>
<keyword evidence="4" id="KW-1185">Reference proteome</keyword>
<dbReference type="InterPro" id="IPR029052">
    <property type="entry name" value="Metallo-depent_PP-like"/>
</dbReference>
<dbReference type="Proteomes" id="UP000005850">
    <property type="component" value="Chromosome"/>
</dbReference>
<keyword evidence="1" id="KW-0378">Hydrolase</keyword>
<dbReference type="Pfam" id="PF00149">
    <property type="entry name" value="Metallophos"/>
    <property type="match status" value="1"/>
</dbReference>
<evidence type="ECO:0000313" key="3">
    <source>
        <dbReference type="EMBL" id="AIG28385.1"/>
    </source>
</evidence>
<dbReference type="CDD" id="cd00840">
    <property type="entry name" value="MPP_Mre11_N"/>
    <property type="match status" value="1"/>
</dbReference>
<dbReference type="InterPro" id="IPR041796">
    <property type="entry name" value="Mre11_N"/>
</dbReference>
<dbReference type="RefSeq" id="WP_003334617.1">
    <property type="nucleotide sequence ID" value="NZ_CP007806.1"/>
</dbReference>
<dbReference type="eggNOG" id="COG0420">
    <property type="taxonomic scope" value="Bacteria"/>
</dbReference>